<sequence>MREYMRDTARAVAFLSRIPVSTSFFAAYDGKLASVSRAFPLAGLLVVFPAAAAFGLLLALHADPLMAALLALTVQTITTGALHEDGLSDTADGLGGGTDRDRILSIMKDSRIGTYGAAALILSFGLRAAALAAIARHATPSGAAIALLAAAVLSRGAMVWHWHVLPSAKPDGVAASAGQPDGDAMQLALITTLGLAALLIWPSLGIPALISCLLVVAIATFLLNRHVRRRLSGHTGDTIGATQQICEIASLCTLAMCV</sequence>
<dbReference type="GO" id="GO:0009236">
    <property type="term" value="P:cobalamin biosynthetic process"/>
    <property type="evidence" value="ECO:0007669"/>
    <property type="project" value="UniProtKB-UniRule"/>
</dbReference>
<dbReference type="GO" id="GO:0005886">
    <property type="term" value="C:plasma membrane"/>
    <property type="evidence" value="ECO:0007669"/>
    <property type="project" value="UniProtKB-SubCell"/>
</dbReference>
<dbReference type="HAMAP" id="MF_00719">
    <property type="entry name" value="CobS"/>
    <property type="match status" value="1"/>
</dbReference>
<keyword evidence="11 19" id="KW-0460">Magnesium</keyword>
<dbReference type="InterPro" id="IPR003805">
    <property type="entry name" value="CobS"/>
</dbReference>
<organism evidence="20 21">
    <name type="scientific">Rhizobium miluonense</name>
    <dbReference type="NCBI Taxonomy" id="411945"/>
    <lineage>
        <taxon>Bacteria</taxon>
        <taxon>Pseudomonadati</taxon>
        <taxon>Pseudomonadota</taxon>
        <taxon>Alphaproteobacteria</taxon>
        <taxon>Hyphomicrobiales</taxon>
        <taxon>Rhizobiaceae</taxon>
        <taxon>Rhizobium/Agrobacterium group</taxon>
        <taxon>Rhizobium</taxon>
    </lineage>
</organism>
<keyword evidence="7 19" id="KW-1003">Cell membrane</keyword>
<keyword evidence="9 19" id="KW-0808">Transferase</keyword>
<dbReference type="Pfam" id="PF02654">
    <property type="entry name" value="CobS"/>
    <property type="match status" value="1"/>
</dbReference>
<evidence type="ECO:0000256" key="2">
    <source>
        <dbReference type="ARBA" id="ARBA00004651"/>
    </source>
</evidence>
<comment type="pathway">
    <text evidence="3 19">Cofactor biosynthesis; adenosylcobalamin biosynthesis; adenosylcobalamin from cob(II)yrinate a,c-diamide: step 7/7.</text>
</comment>
<dbReference type="PANTHER" id="PTHR34148:SF1">
    <property type="entry name" value="ADENOSYLCOBINAMIDE-GDP RIBAZOLETRANSFERASE"/>
    <property type="match status" value="1"/>
</dbReference>
<evidence type="ECO:0000256" key="9">
    <source>
        <dbReference type="ARBA" id="ARBA00022679"/>
    </source>
</evidence>
<evidence type="ECO:0000256" key="10">
    <source>
        <dbReference type="ARBA" id="ARBA00022692"/>
    </source>
</evidence>
<dbReference type="EMBL" id="FMAH01000047">
    <property type="protein sequence ID" value="SCB45169.1"/>
    <property type="molecule type" value="Genomic_DNA"/>
</dbReference>
<dbReference type="UniPathway" id="UPA00148">
    <property type="reaction ID" value="UER00238"/>
</dbReference>
<gene>
    <name evidence="19" type="primary">cobS</name>
    <name evidence="20" type="ORF">GA0061102_104739</name>
</gene>
<dbReference type="Proteomes" id="UP000199435">
    <property type="component" value="Unassembled WGS sequence"/>
</dbReference>
<dbReference type="PANTHER" id="PTHR34148">
    <property type="entry name" value="ADENOSYLCOBINAMIDE-GDP RIBAZOLETRANSFERASE"/>
    <property type="match status" value="1"/>
</dbReference>
<evidence type="ECO:0000256" key="8">
    <source>
        <dbReference type="ARBA" id="ARBA00022573"/>
    </source>
</evidence>
<evidence type="ECO:0000256" key="15">
    <source>
        <dbReference type="ARBA" id="ARBA00032605"/>
    </source>
</evidence>
<comment type="catalytic activity">
    <reaction evidence="17 19">
        <text>alpha-ribazole + adenosylcob(III)inamide-GDP = adenosylcob(III)alamin + GMP + H(+)</text>
        <dbReference type="Rhea" id="RHEA:16049"/>
        <dbReference type="ChEBI" id="CHEBI:10329"/>
        <dbReference type="ChEBI" id="CHEBI:15378"/>
        <dbReference type="ChEBI" id="CHEBI:18408"/>
        <dbReference type="ChEBI" id="CHEBI:58115"/>
        <dbReference type="ChEBI" id="CHEBI:60487"/>
        <dbReference type="EC" id="2.7.8.26"/>
    </reaction>
</comment>
<evidence type="ECO:0000256" key="7">
    <source>
        <dbReference type="ARBA" id="ARBA00022475"/>
    </source>
</evidence>
<dbReference type="NCBIfam" id="TIGR00317">
    <property type="entry name" value="cobS"/>
    <property type="match status" value="1"/>
</dbReference>
<accession>A0A1C3WYV4</accession>
<evidence type="ECO:0000256" key="19">
    <source>
        <dbReference type="HAMAP-Rule" id="MF_00719"/>
    </source>
</evidence>
<dbReference type="GO" id="GO:0008818">
    <property type="term" value="F:cobalamin 5'-phosphate synthase activity"/>
    <property type="evidence" value="ECO:0007669"/>
    <property type="project" value="UniProtKB-UniRule"/>
</dbReference>
<evidence type="ECO:0000256" key="1">
    <source>
        <dbReference type="ARBA" id="ARBA00001946"/>
    </source>
</evidence>
<name>A0A1C3WYV4_9HYPH</name>
<comment type="subcellular location">
    <subcellularLocation>
        <location evidence="2 19">Cell membrane</location>
        <topology evidence="2 19">Multi-pass membrane protein</topology>
    </subcellularLocation>
</comment>
<keyword evidence="21" id="KW-1185">Reference proteome</keyword>
<evidence type="ECO:0000256" key="13">
    <source>
        <dbReference type="ARBA" id="ARBA00023136"/>
    </source>
</evidence>
<comment type="catalytic activity">
    <reaction evidence="18 19">
        <text>alpha-ribazole 5'-phosphate + adenosylcob(III)inamide-GDP = adenosylcob(III)alamin 5'-phosphate + GMP + H(+)</text>
        <dbReference type="Rhea" id="RHEA:23560"/>
        <dbReference type="ChEBI" id="CHEBI:15378"/>
        <dbReference type="ChEBI" id="CHEBI:57918"/>
        <dbReference type="ChEBI" id="CHEBI:58115"/>
        <dbReference type="ChEBI" id="CHEBI:60487"/>
        <dbReference type="ChEBI" id="CHEBI:60493"/>
        <dbReference type="EC" id="2.7.8.26"/>
    </reaction>
</comment>
<keyword evidence="10 19" id="KW-0812">Transmembrane</keyword>
<keyword evidence="12 19" id="KW-1133">Transmembrane helix</keyword>
<comment type="function">
    <text evidence="14 19">Joins adenosylcobinamide-GDP and alpha-ribazole to generate adenosylcobalamin (Ado-cobalamin). Also synthesizes adenosylcobalamin 5'-phosphate from adenosylcobinamide-GDP and alpha-ribazole 5'-phosphate.</text>
</comment>
<dbReference type="EC" id="2.7.8.26" evidence="5 19"/>
<dbReference type="AlphaFoldDB" id="A0A1C3WYV4"/>
<reference evidence="21" key="1">
    <citation type="submission" date="2016-08" db="EMBL/GenBank/DDBJ databases">
        <authorList>
            <person name="Varghese N."/>
            <person name="Submissions Spin"/>
        </authorList>
    </citation>
    <scope>NUCLEOTIDE SEQUENCE [LARGE SCALE GENOMIC DNA]</scope>
    <source>
        <strain evidence="21">HAMBI 2971</strain>
    </source>
</reference>
<evidence type="ECO:0000256" key="5">
    <source>
        <dbReference type="ARBA" id="ARBA00013200"/>
    </source>
</evidence>
<dbReference type="OrthoDB" id="9794626at2"/>
<keyword evidence="8 19" id="KW-0169">Cobalamin biosynthesis</keyword>
<dbReference type="RefSeq" id="WP_092855037.1">
    <property type="nucleotide sequence ID" value="NZ_FMAH01000047.1"/>
</dbReference>
<evidence type="ECO:0000313" key="21">
    <source>
        <dbReference type="Proteomes" id="UP000199435"/>
    </source>
</evidence>
<dbReference type="GO" id="GO:0051073">
    <property type="term" value="F:adenosylcobinamide-GDP ribazoletransferase activity"/>
    <property type="evidence" value="ECO:0007669"/>
    <property type="project" value="UniProtKB-UniRule"/>
</dbReference>
<comment type="similarity">
    <text evidence="4 19">Belongs to the CobS family.</text>
</comment>
<feature type="transmembrane region" description="Helical" evidence="19">
    <location>
        <begin position="40"/>
        <end position="60"/>
    </location>
</feature>
<proteinExistence type="inferred from homology"/>
<feature type="transmembrane region" description="Helical" evidence="19">
    <location>
        <begin position="141"/>
        <end position="163"/>
    </location>
</feature>
<evidence type="ECO:0000256" key="14">
    <source>
        <dbReference type="ARBA" id="ARBA00025228"/>
    </source>
</evidence>
<keyword evidence="13 19" id="KW-0472">Membrane</keyword>
<evidence type="ECO:0000256" key="18">
    <source>
        <dbReference type="ARBA" id="ARBA00049504"/>
    </source>
</evidence>
<evidence type="ECO:0000256" key="3">
    <source>
        <dbReference type="ARBA" id="ARBA00004663"/>
    </source>
</evidence>
<evidence type="ECO:0000256" key="17">
    <source>
        <dbReference type="ARBA" id="ARBA00048623"/>
    </source>
</evidence>
<dbReference type="NCBIfam" id="NF001276">
    <property type="entry name" value="PRK00235.1-2"/>
    <property type="match status" value="1"/>
</dbReference>
<evidence type="ECO:0000313" key="20">
    <source>
        <dbReference type="EMBL" id="SCB45169.1"/>
    </source>
</evidence>
<evidence type="ECO:0000256" key="12">
    <source>
        <dbReference type="ARBA" id="ARBA00022989"/>
    </source>
</evidence>
<evidence type="ECO:0000256" key="16">
    <source>
        <dbReference type="ARBA" id="ARBA00032853"/>
    </source>
</evidence>
<dbReference type="STRING" id="411945.GA0061102_104739"/>
<evidence type="ECO:0000256" key="11">
    <source>
        <dbReference type="ARBA" id="ARBA00022842"/>
    </source>
</evidence>
<feature type="transmembrane region" description="Helical" evidence="19">
    <location>
        <begin position="207"/>
        <end position="224"/>
    </location>
</feature>
<evidence type="ECO:0000256" key="4">
    <source>
        <dbReference type="ARBA" id="ARBA00010561"/>
    </source>
</evidence>
<protein>
    <recommendedName>
        <fullName evidence="6 19">Adenosylcobinamide-GDP ribazoletransferase</fullName>
        <ecNumber evidence="5 19">2.7.8.26</ecNumber>
    </recommendedName>
    <alternativeName>
        <fullName evidence="16 19">Cobalamin synthase</fullName>
    </alternativeName>
    <alternativeName>
        <fullName evidence="15 19">Cobalamin-5'-phosphate synthase</fullName>
    </alternativeName>
</protein>
<evidence type="ECO:0000256" key="6">
    <source>
        <dbReference type="ARBA" id="ARBA00015850"/>
    </source>
</evidence>
<feature type="transmembrane region" description="Helical" evidence="19">
    <location>
        <begin position="112"/>
        <end position="135"/>
    </location>
</feature>
<comment type="cofactor">
    <cofactor evidence="1 19">
        <name>Mg(2+)</name>
        <dbReference type="ChEBI" id="CHEBI:18420"/>
    </cofactor>
</comment>